<feature type="domain" description="Soluble ligand binding" evidence="4">
    <location>
        <begin position="133"/>
        <end position="168"/>
    </location>
</feature>
<name>A0A368Z4L0_9HYPH</name>
<keyword evidence="1 2" id="KW-0732">Signal</keyword>
<dbReference type="PANTHER" id="PTHR33619">
    <property type="entry name" value="POLYSACCHARIDE EXPORT PROTEIN GFCE-RELATED"/>
    <property type="match status" value="1"/>
</dbReference>
<sequence>MTPISPSSVCSGMPSGFTAATRWFFYGCLLLLMMLFAPAAHAADYALGPMDKVTIRVVEWQTAEGAFREWPTITGDYRVGPSGTLSLPFAGEIAAGGKTTSEIAKEIATNLRQKLGLSDLPEASVEISEFRPIFVSGDVQTPGKYAFEPEMTVLKAVSLAGGMPRTAGQRFERDYFNARGDYDVIVAEHDRAVVKLARLQAELANEQEIKVPDNLIEKSNAKRLIDDEMAIMRTRKNSLDLQISGLNDLKTLYTNEISSLEKKMGVQNRQLDLTRKQLNSIGGLADQGLVVNSRLLGLQTSVADMEGKLLDLDTASLRAKQEISKSTQSETDLDNERKAELATEMQATQAALDESNFKLQMNKNLMTEALVSAPAALGRGNGSDPVVMQYSIVRNSNGKTEETTADEGTILLPGDVVKVKIDTERS</sequence>
<evidence type="ECO:0000259" key="5">
    <source>
        <dbReference type="Pfam" id="PF25994"/>
    </source>
</evidence>
<dbReference type="Proteomes" id="UP000253324">
    <property type="component" value="Unassembled WGS sequence"/>
</dbReference>
<evidence type="ECO:0000313" key="6">
    <source>
        <dbReference type="EMBL" id="RCW87392.1"/>
    </source>
</evidence>
<dbReference type="AlphaFoldDB" id="A0A368Z4L0"/>
<evidence type="ECO:0000256" key="1">
    <source>
        <dbReference type="ARBA" id="ARBA00022729"/>
    </source>
</evidence>
<dbReference type="GO" id="GO:0015159">
    <property type="term" value="F:polysaccharide transmembrane transporter activity"/>
    <property type="evidence" value="ECO:0007669"/>
    <property type="project" value="InterPro"/>
</dbReference>
<organism evidence="6 7">
    <name type="scientific">Phyllobacterium bourgognense</name>
    <dbReference type="NCBI Taxonomy" id="314236"/>
    <lineage>
        <taxon>Bacteria</taxon>
        <taxon>Pseudomonadati</taxon>
        <taxon>Pseudomonadota</taxon>
        <taxon>Alphaproteobacteria</taxon>
        <taxon>Hyphomicrobiales</taxon>
        <taxon>Phyllobacteriaceae</taxon>
        <taxon>Phyllobacterium</taxon>
    </lineage>
</organism>
<dbReference type="EMBL" id="QPJM01000001">
    <property type="protein sequence ID" value="RCW87392.1"/>
    <property type="molecule type" value="Genomic_DNA"/>
</dbReference>
<protein>
    <submittedName>
        <fullName evidence="6">Exopolysaccharide production protein ExoF</fullName>
    </submittedName>
</protein>
<dbReference type="Pfam" id="PF10531">
    <property type="entry name" value="SLBB"/>
    <property type="match status" value="1"/>
</dbReference>
<dbReference type="InterPro" id="IPR058781">
    <property type="entry name" value="HH_AprE-like"/>
</dbReference>
<accession>A0A368Z4L0</accession>
<dbReference type="InterPro" id="IPR019554">
    <property type="entry name" value="Soluble_ligand-bd"/>
</dbReference>
<gene>
    <name evidence="6" type="ORF">C7476_101154</name>
</gene>
<feature type="domain" description="AprE-like long alpha-helical hairpin" evidence="5">
    <location>
        <begin position="179"/>
        <end position="359"/>
    </location>
</feature>
<comment type="caution">
    <text evidence="6">The sequence shown here is derived from an EMBL/GenBank/DDBJ whole genome shotgun (WGS) entry which is preliminary data.</text>
</comment>
<dbReference type="InterPro" id="IPR049712">
    <property type="entry name" value="Poly_export"/>
</dbReference>
<reference evidence="6 7" key="1">
    <citation type="submission" date="2018-07" db="EMBL/GenBank/DDBJ databases">
        <title>Genomic Encyclopedia of Type Strains, Phase III (KMG-III): the genomes of soil and plant-associated and newly described type strains.</title>
        <authorList>
            <person name="Whitman W."/>
        </authorList>
    </citation>
    <scope>NUCLEOTIDE SEQUENCE [LARGE SCALE GENOMIC DNA]</scope>
    <source>
        <strain evidence="6 7">31-25a</strain>
    </source>
</reference>
<dbReference type="InterPro" id="IPR003715">
    <property type="entry name" value="Poly_export_N"/>
</dbReference>
<evidence type="ECO:0000259" key="3">
    <source>
        <dbReference type="Pfam" id="PF02563"/>
    </source>
</evidence>
<dbReference type="RefSeq" id="WP_245425997.1">
    <property type="nucleotide sequence ID" value="NZ_QPJM01000001.1"/>
</dbReference>
<dbReference type="Pfam" id="PF25994">
    <property type="entry name" value="HH_AprE"/>
    <property type="match status" value="1"/>
</dbReference>
<keyword evidence="7" id="KW-1185">Reference proteome</keyword>
<dbReference type="Pfam" id="PF02563">
    <property type="entry name" value="Poly_export"/>
    <property type="match status" value="1"/>
</dbReference>
<dbReference type="PANTHER" id="PTHR33619:SF3">
    <property type="entry name" value="POLYSACCHARIDE EXPORT PROTEIN GFCE-RELATED"/>
    <property type="match status" value="1"/>
</dbReference>
<evidence type="ECO:0000256" key="2">
    <source>
        <dbReference type="SAM" id="SignalP"/>
    </source>
</evidence>
<proteinExistence type="predicted"/>
<feature type="signal peptide" evidence="2">
    <location>
        <begin position="1"/>
        <end position="42"/>
    </location>
</feature>
<feature type="chain" id="PRO_5016737572" evidence="2">
    <location>
        <begin position="43"/>
        <end position="426"/>
    </location>
</feature>
<evidence type="ECO:0000313" key="7">
    <source>
        <dbReference type="Proteomes" id="UP000253324"/>
    </source>
</evidence>
<feature type="domain" description="Polysaccharide export protein N-terminal" evidence="3">
    <location>
        <begin position="41"/>
        <end position="127"/>
    </location>
</feature>
<evidence type="ECO:0000259" key="4">
    <source>
        <dbReference type="Pfam" id="PF10531"/>
    </source>
</evidence>
<dbReference type="Gene3D" id="3.30.1950.10">
    <property type="entry name" value="wza like domain"/>
    <property type="match status" value="1"/>
</dbReference>